<organism evidence="1 2">
    <name type="scientific">Hominisplanchenecus murintestinalis</name>
    <dbReference type="NCBI Taxonomy" id="2941517"/>
    <lineage>
        <taxon>Bacteria</taxon>
        <taxon>Bacillati</taxon>
        <taxon>Bacillota</taxon>
        <taxon>Clostridia</taxon>
        <taxon>Lachnospirales</taxon>
        <taxon>Lachnospiraceae</taxon>
        <taxon>Hominisplanchenecus</taxon>
    </lineage>
</organism>
<comment type="caution">
    <text evidence="1">The sequence shown here is derived from an EMBL/GenBank/DDBJ whole genome shotgun (WGS) entry which is preliminary data.</text>
</comment>
<accession>A0AC61R0J7</accession>
<protein>
    <submittedName>
        <fullName evidence="1">Uncharacterized protein</fullName>
    </submittedName>
</protein>
<gene>
    <name evidence="1" type="ORF">E5357_06205</name>
</gene>
<proteinExistence type="predicted"/>
<dbReference type="EMBL" id="SRZB01000009">
    <property type="protein sequence ID" value="TGX99199.1"/>
    <property type="molecule type" value="Genomic_DNA"/>
</dbReference>
<name>A0AC61R0J7_9FIRM</name>
<keyword evidence="2" id="KW-1185">Reference proteome</keyword>
<dbReference type="Proteomes" id="UP000307720">
    <property type="component" value="Unassembled WGS sequence"/>
</dbReference>
<evidence type="ECO:0000313" key="1">
    <source>
        <dbReference type="EMBL" id="TGX99199.1"/>
    </source>
</evidence>
<evidence type="ECO:0000313" key="2">
    <source>
        <dbReference type="Proteomes" id="UP000307720"/>
    </source>
</evidence>
<sequence length="220" mass="25236">MRAKKDAERQGEMKYEQLDIFSFMQPRQAEEPPILLSKGQEVYLVNKGDVIKCTVCDDENSWICGENNRGYRLVTEGGGYDCTWNSAILGKEAFTNYDSAKAKANEYLKTHDGIILAANIKPINTVAYSCVRDCGNGEKIAFYCDLGNDMYYISEFMTYHHICKGKKAVRKFMGQQAFKYNNPKEISGFIPVFKNMYKCTEQSDWDYAEYSYVYAVGERI</sequence>
<reference evidence="1" key="1">
    <citation type="submission" date="2019-04" db="EMBL/GenBank/DDBJ databases">
        <title>Microbes associate with the intestines of laboratory mice.</title>
        <authorList>
            <person name="Navarre W."/>
            <person name="Wong E."/>
            <person name="Huang K."/>
            <person name="Tropini C."/>
            <person name="Ng K."/>
            <person name="Yu B."/>
        </authorList>
    </citation>
    <scope>NUCLEOTIDE SEQUENCE</scope>
    <source>
        <strain evidence="1">NM72_1-8</strain>
    </source>
</reference>